<evidence type="ECO:0000313" key="7">
    <source>
        <dbReference type="Proteomes" id="UP000235388"/>
    </source>
</evidence>
<keyword evidence="2" id="KW-0732">Signal</keyword>
<evidence type="ECO:0000313" key="4">
    <source>
        <dbReference type="EMBL" id="PLW19217.1"/>
    </source>
</evidence>
<reference evidence="7 8" key="1">
    <citation type="submission" date="2017-11" db="EMBL/GenBank/DDBJ databases">
        <title>De novo assembly and phasing of dikaryotic genomes from two isolates of Puccinia coronata f. sp. avenae, the causal agent of oat crown rust.</title>
        <authorList>
            <person name="Miller M.E."/>
            <person name="Zhang Y."/>
            <person name="Omidvar V."/>
            <person name="Sperschneider J."/>
            <person name="Schwessinger B."/>
            <person name="Raley C."/>
            <person name="Palmer J.M."/>
            <person name="Garnica D."/>
            <person name="Upadhyaya N."/>
            <person name="Rathjen J."/>
            <person name="Taylor J.M."/>
            <person name="Park R.F."/>
            <person name="Dodds P.N."/>
            <person name="Hirsch C.D."/>
            <person name="Kianian S.F."/>
            <person name="Figueroa M."/>
        </authorList>
    </citation>
    <scope>NUCLEOTIDE SEQUENCE [LARGE SCALE GENOMIC DNA]</scope>
    <source>
        <strain evidence="4">12NC29</strain>
        <strain evidence="3">12SD80</strain>
    </source>
</reference>
<feature type="transmembrane region" description="Helical" evidence="1">
    <location>
        <begin position="112"/>
        <end position="133"/>
    </location>
</feature>
<proteinExistence type="predicted"/>
<keyword evidence="1" id="KW-1133">Transmembrane helix</keyword>
<sequence>MQTVVVFFGTLSFLFLLTSTILMIASNCTVPTSDEIYFLRTTLSAALTREVINLLPPTVAVFERITVRMGLLGYCINDTCSEYQLGYRVPALLVGGPVGLELLGTGATTSLVINPLFTAFSSTCLVAFLFSIFMKKPAIVFMLMIINSIIGLICLIIDFSIFVRAYWLIRNSQPGLLGLVGVEYGSALWLMLSAFILTFFATLFFACSLHRGDESRSHFGKKASGRHNGP</sequence>
<dbReference type="EMBL" id="PGCI01001399">
    <property type="protein sequence ID" value="PLW05110.1"/>
    <property type="molecule type" value="Genomic_DNA"/>
</dbReference>
<dbReference type="GO" id="GO:0005886">
    <property type="term" value="C:plasma membrane"/>
    <property type="evidence" value="ECO:0007669"/>
    <property type="project" value="TreeGrafter"/>
</dbReference>
<dbReference type="GO" id="GO:0032153">
    <property type="term" value="C:cell division site"/>
    <property type="evidence" value="ECO:0007669"/>
    <property type="project" value="TreeGrafter"/>
</dbReference>
<feature type="signal peptide" evidence="2">
    <location>
        <begin position="1"/>
        <end position="28"/>
    </location>
</feature>
<evidence type="ECO:0000256" key="1">
    <source>
        <dbReference type="SAM" id="Phobius"/>
    </source>
</evidence>
<dbReference type="OrthoDB" id="3881at2759"/>
<evidence type="ECO:0008006" key="9">
    <source>
        <dbReference type="Google" id="ProtNLM"/>
    </source>
</evidence>
<evidence type="ECO:0000313" key="8">
    <source>
        <dbReference type="Proteomes" id="UP000235392"/>
    </source>
</evidence>
<dbReference type="EMBL" id="PGCJ01000134">
    <property type="protein sequence ID" value="PLW44774.1"/>
    <property type="molecule type" value="Genomic_DNA"/>
</dbReference>
<gene>
    <name evidence="4" type="ORF">PCANC_09990</name>
    <name evidence="6" type="ORF">PCANC_10653</name>
    <name evidence="5" type="ORF">PCASD_08011</name>
    <name evidence="3" type="ORF">PCASD_24888</name>
</gene>
<keyword evidence="1" id="KW-0812">Transmembrane</keyword>
<keyword evidence="7" id="KW-1185">Reference proteome</keyword>
<dbReference type="Proteomes" id="UP000235392">
    <property type="component" value="Unassembled WGS sequence"/>
</dbReference>
<name>A0A2N5T181_9BASI</name>
<dbReference type="STRING" id="200324.A0A2N5T181"/>
<feature type="transmembrane region" description="Helical" evidence="1">
    <location>
        <begin position="140"/>
        <end position="167"/>
    </location>
</feature>
<dbReference type="PANTHER" id="PTHR28013">
    <property type="entry name" value="PROTEIN DCV1-RELATED"/>
    <property type="match status" value="1"/>
</dbReference>
<evidence type="ECO:0000313" key="5">
    <source>
        <dbReference type="EMBL" id="PLW39458.1"/>
    </source>
</evidence>
<accession>A0A2N5T181</accession>
<organism evidence="4 7">
    <name type="scientific">Puccinia coronata f. sp. avenae</name>
    <dbReference type="NCBI Taxonomy" id="200324"/>
    <lineage>
        <taxon>Eukaryota</taxon>
        <taxon>Fungi</taxon>
        <taxon>Dikarya</taxon>
        <taxon>Basidiomycota</taxon>
        <taxon>Pucciniomycotina</taxon>
        <taxon>Pucciniomycetes</taxon>
        <taxon>Pucciniales</taxon>
        <taxon>Pucciniaceae</taxon>
        <taxon>Puccinia</taxon>
    </lineage>
</organism>
<evidence type="ECO:0000313" key="3">
    <source>
        <dbReference type="EMBL" id="PLW05110.1"/>
    </source>
</evidence>
<evidence type="ECO:0000256" key="2">
    <source>
        <dbReference type="SAM" id="SignalP"/>
    </source>
</evidence>
<protein>
    <recommendedName>
        <fullName evidence="9">Pali-domain-containing protein</fullName>
    </recommendedName>
</protein>
<feature type="chain" id="PRO_5015083642" description="Pali-domain-containing protein" evidence="2">
    <location>
        <begin position="29"/>
        <end position="230"/>
    </location>
</feature>
<dbReference type="PANTHER" id="PTHR28013:SF4">
    <property type="entry name" value="MARVEL DOMAIN-CONTAINING PROTEIN"/>
    <property type="match status" value="1"/>
</dbReference>
<dbReference type="GO" id="GO:0035838">
    <property type="term" value="C:growing cell tip"/>
    <property type="evidence" value="ECO:0007669"/>
    <property type="project" value="TreeGrafter"/>
</dbReference>
<dbReference type="Proteomes" id="UP000235388">
    <property type="component" value="Unassembled WGS sequence"/>
</dbReference>
<feature type="transmembrane region" description="Helical" evidence="1">
    <location>
        <begin position="187"/>
        <end position="209"/>
    </location>
</feature>
<comment type="caution">
    <text evidence="4">The sequence shown here is derived from an EMBL/GenBank/DDBJ whole genome shotgun (WGS) entry which is preliminary data.</text>
</comment>
<evidence type="ECO:0000313" key="6">
    <source>
        <dbReference type="EMBL" id="PLW44774.1"/>
    </source>
</evidence>
<dbReference type="AlphaFoldDB" id="A0A2N5T181"/>
<keyword evidence="1" id="KW-0472">Membrane</keyword>
<dbReference type="EMBL" id="PGCI01000115">
    <property type="protein sequence ID" value="PLW39458.1"/>
    <property type="molecule type" value="Genomic_DNA"/>
</dbReference>
<dbReference type="InterPro" id="IPR051380">
    <property type="entry name" value="pH-response_reg_palI/RIM9"/>
</dbReference>
<dbReference type="EMBL" id="PGCJ01000817">
    <property type="protein sequence ID" value="PLW19217.1"/>
    <property type="molecule type" value="Genomic_DNA"/>
</dbReference>